<dbReference type="InterPro" id="IPR036168">
    <property type="entry name" value="AP2_Mu_C_sf"/>
</dbReference>
<protein>
    <submittedName>
        <fullName evidence="2">AP-3 complex subunit mu, putative</fullName>
    </submittedName>
</protein>
<keyword evidence="3" id="KW-1185">Reference proteome</keyword>
<feature type="domain" description="MHD" evidence="1">
    <location>
        <begin position="97"/>
        <end position="232"/>
    </location>
</feature>
<dbReference type="Gene3D" id="2.60.40.1170">
    <property type="entry name" value="Mu homology domain, subdomain B"/>
    <property type="match status" value="1"/>
</dbReference>
<evidence type="ECO:0000313" key="2">
    <source>
        <dbReference type="EMBL" id="EER19706.1"/>
    </source>
</evidence>
<dbReference type="OrthoDB" id="433318at2759"/>
<dbReference type="PROSITE" id="PS51072">
    <property type="entry name" value="MHD"/>
    <property type="match status" value="1"/>
</dbReference>
<evidence type="ECO:0000259" key="1">
    <source>
        <dbReference type="PROSITE" id="PS51072"/>
    </source>
</evidence>
<dbReference type="PANTHER" id="PTHR10529">
    <property type="entry name" value="AP COMPLEX SUBUNIT MU"/>
    <property type="match status" value="1"/>
</dbReference>
<dbReference type="Pfam" id="PF00928">
    <property type="entry name" value="Adap_comp_sub"/>
    <property type="match status" value="1"/>
</dbReference>
<proteinExistence type="predicted"/>
<dbReference type="InParanoid" id="C5K821"/>
<organism evidence="3">
    <name type="scientific">Perkinsus marinus (strain ATCC 50983 / TXsc)</name>
    <dbReference type="NCBI Taxonomy" id="423536"/>
    <lineage>
        <taxon>Eukaryota</taxon>
        <taxon>Sar</taxon>
        <taxon>Alveolata</taxon>
        <taxon>Perkinsozoa</taxon>
        <taxon>Perkinsea</taxon>
        <taxon>Perkinsida</taxon>
        <taxon>Perkinsidae</taxon>
        <taxon>Perkinsus</taxon>
    </lineage>
</organism>
<dbReference type="AlphaFoldDB" id="C5K821"/>
<sequence length="232" mass="24821">MLGKFIAAVAGTSAKMATDRQQAVALPSANLSLGVLSAPSGSPAPNFLTSAVSTMMTGVTNAMAVSSGALAQVSQKEATIDIGGQYWWRPTPPSYTTNELYMDVVETINCIVDEGGTILDADVTGDISVISRLSGPCPHALLTVRNPHLFSNGKVKFHPCVDVERWHEEQKMSFVPADGQYSLCTYYIPILADPSTRLLPLQLDLKAAPCPPICYSLMGISHRFHLIEVAAI</sequence>
<dbReference type="Proteomes" id="UP000007800">
    <property type="component" value="Unassembled WGS sequence"/>
</dbReference>
<name>C5K821_PERM5</name>
<evidence type="ECO:0000313" key="3">
    <source>
        <dbReference type="Proteomes" id="UP000007800"/>
    </source>
</evidence>
<dbReference type="InterPro" id="IPR050431">
    <property type="entry name" value="Adaptor_comp_med_subunit"/>
</dbReference>
<dbReference type="GeneID" id="9057697"/>
<dbReference type="RefSeq" id="XP_002787910.1">
    <property type="nucleotide sequence ID" value="XM_002787864.1"/>
</dbReference>
<dbReference type="EMBL" id="GG671079">
    <property type="protein sequence ID" value="EER19706.1"/>
    <property type="molecule type" value="Genomic_DNA"/>
</dbReference>
<reference evidence="2 3" key="1">
    <citation type="submission" date="2008-07" db="EMBL/GenBank/DDBJ databases">
        <authorList>
            <person name="El-Sayed N."/>
            <person name="Caler E."/>
            <person name="Inman J."/>
            <person name="Amedeo P."/>
            <person name="Hass B."/>
            <person name="Wortman J."/>
        </authorList>
    </citation>
    <scope>NUCLEOTIDE SEQUENCE [LARGE SCALE GENOMIC DNA]</scope>
    <source>
        <strain evidence="3">ATCC 50983 / TXsc</strain>
    </source>
</reference>
<accession>C5K821</accession>
<dbReference type="InterPro" id="IPR028565">
    <property type="entry name" value="MHD"/>
</dbReference>
<gene>
    <name evidence="2" type="ORF">Pmar_PMAR012694</name>
</gene>
<dbReference type="SUPFAM" id="SSF49447">
    <property type="entry name" value="Second domain of Mu2 adaptin subunit (ap50) of ap2 adaptor"/>
    <property type="match status" value="1"/>
</dbReference>